<dbReference type="Pfam" id="PF08447">
    <property type="entry name" value="PAS_3"/>
    <property type="match status" value="1"/>
</dbReference>
<dbReference type="GO" id="GO:0005524">
    <property type="term" value="F:ATP binding"/>
    <property type="evidence" value="ECO:0007669"/>
    <property type="project" value="UniProtKB-KW"/>
</dbReference>
<dbReference type="CDD" id="cd00130">
    <property type="entry name" value="PAS"/>
    <property type="match status" value="4"/>
</dbReference>
<dbReference type="EMBL" id="FRFD01000013">
    <property type="protein sequence ID" value="SHO53273.1"/>
    <property type="molecule type" value="Genomic_DNA"/>
</dbReference>
<feature type="domain" description="PAS" evidence="25">
    <location>
        <begin position="141"/>
        <end position="186"/>
    </location>
</feature>
<dbReference type="PROSITE" id="PS50110">
    <property type="entry name" value="RESPONSE_REGULATORY"/>
    <property type="match status" value="1"/>
</dbReference>
<evidence type="ECO:0000259" key="24">
    <source>
        <dbReference type="PROSITE" id="PS50110"/>
    </source>
</evidence>
<evidence type="ECO:0000256" key="14">
    <source>
        <dbReference type="ARBA" id="ARBA00023012"/>
    </source>
</evidence>
<dbReference type="RefSeq" id="WP_073590671.1">
    <property type="nucleotide sequence ID" value="NZ_FRFD01000013.1"/>
</dbReference>
<feature type="coiled-coil region" evidence="22">
    <location>
        <begin position="982"/>
        <end position="1012"/>
    </location>
</feature>
<dbReference type="InterPro" id="IPR000014">
    <property type="entry name" value="PAS"/>
</dbReference>
<dbReference type="InterPro" id="IPR000700">
    <property type="entry name" value="PAS-assoc_C"/>
</dbReference>
<dbReference type="Pfam" id="PF02518">
    <property type="entry name" value="HATPase_c"/>
    <property type="match status" value="1"/>
</dbReference>
<evidence type="ECO:0000256" key="20">
    <source>
        <dbReference type="PROSITE-ProRule" id="PRU00110"/>
    </source>
</evidence>
<dbReference type="STRING" id="1121345.SAMN02745217_04033"/>
<evidence type="ECO:0000259" key="23">
    <source>
        <dbReference type="PROSITE" id="PS50109"/>
    </source>
</evidence>
<dbReference type="FunFam" id="1.10.287.130:FF:000002">
    <property type="entry name" value="Two-component osmosensing histidine kinase"/>
    <property type="match status" value="1"/>
</dbReference>
<dbReference type="GO" id="GO:0005886">
    <property type="term" value="C:plasma membrane"/>
    <property type="evidence" value="ECO:0007669"/>
    <property type="project" value="UniProtKB-SubCell"/>
</dbReference>
<evidence type="ECO:0000256" key="19">
    <source>
        <dbReference type="ARBA" id="ARBA00074306"/>
    </source>
</evidence>
<dbReference type="SUPFAM" id="SSF55785">
    <property type="entry name" value="PYP-like sensor domain (PAS domain)"/>
    <property type="match status" value="4"/>
</dbReference>
<feature type="domain" description="Histidine kinase" evidence="23">
    <location>
        <begin position="543"/>
        <end position="764"/>
    </location>
</feature>
<dbReference type="Proteomes" id="UP000184612">
    <property type="component" value="Unassembled WGS sequence"/>
</dbReference>
<keyword evidence="14" id="KW-0902">Two-component regulatory system</keyword>
<proteinExistence type="inferred from homology"/>
<comment type="catalytic activity">
    <reaction evidence="1">
        <text>ATP + protein L-histidine = ADP + protein N-phospho-L-histidine.</text>
        <dbReference type="EC" id="2.7.13.3"/>
    </reaction>
</comment>
<evidence type="ECO:0000256" key="4">
    <source>
        <dbReference type="ARBA" id="ARBA00012438"/>
    </source>
</evidence>
<dbReference type="PROSITE" id="PS50894">
    <property type="entry name" value="HPT"/>
    <property type="match status" value="1"/>
</dbReference>
<keyword evidence="10" id="KW-0547">Nucleotide-binding</keyword>
<dbReference type="Pfam" id="PF13426">
    <property type="entry name" value="PAS_9"/>
    <property type="match status" value="2"/>
</dbReference>
<evidence type="ECO:0000256" key="15">
    <source>
        <dbReference type="ARBA" id="ARBA00023136"/>
    </source>
</evidence>
<feature type="domain" description="PAS" evidence="25">
    <location>
        <begin position="406"/>
        <end position="452"/>
    </location>
</feature>
<dbReference type="AlphaFoldDB" id="A0A1M7YKX7"/>
<evidence type="ECO:0000259" key="26">
    <source>
        <dbReference type="PROSITE" id="PS50113"/>
    </source>
</evidence>
<dbReference type="CDD" id="cd16922">
    <property type="entry name" value="HATPase_EvgS-ArcB-TorS-like"/>
    <property type="match status" value="1"/>
</dbReference>
<keyword evidence="7 21" id="KW-0597">Phosphoprotein</keyword>
<dbReference type="CDD" id="cd00082">
    <property type="entry name" value="HisKA"/>
    <property type="match status" value="1"/>
</dbReference>
<feature type="modified residue" description="Phosphohistidine" evidence="20">
    <location>
        <position position="962"/>
    </location>
</feature>
<dbReference type="InterPro" id="IPR036097">
    <property type="entry name" value="HisK_dim/P_sf"/>
</dbReference>
<evidence type="ECO:0000256" key="8">
    <source>
        <dbReference type="ARBA" id="ARBA00022679"/>
    </source>
</evidence>
<evidence type="ECO:0000256" key="12">
    <source>
        <dbReference type="ARBA" id="ARBA00022840"/>
    </source>
</evidence>
<feature type="domain" description="PAC" evidence="26">
    <location>
        <begin position="471"/>
        <end position="525"/>
    </location>
</feature>
<evidence type="ECO:0000256" key="2">
    <source>
        <dbReference type="ARBA" id="ARBA00004651"/>
    </source>
</evidence>
<evidence type="ECO:0000256" key="6">
    <source>
        <dbReference type="ARBA" id="ARBA00022475"/>
    </source>
</evidence>
<dbReference type="SUPFAM" id="SSF47384">
    <property type="entry name" value="Homodimeric domain of signal transducing histidine kinase"/>
    <property type="match status" value="1"/>
</dbReference>
<evidence type="ECO:0000256" key="21">
    <source>
        <dbReference type="PROSITE-ProRule" id="PRU00169"/>
    </source>
</evidence>
<dbReference type="InterPro" id="IPR003661">
    <property type="entry name" value="HisK_dim/P_dom"/>
</dbReference>
<dbReference type="Pfam" id="PF00512">
    <property type="entry name" value="HisKA"/>
    <property type="match status" value="1"/>
</dbReference>
<evidence type="ECO:0000259" key="27">
    <source>
        <dbReference type="PROSITE" id="PS50894"/>
    </source>
</evidence>
<dbReference type="SMART" id="SM00086">
    <property type="entry name" value="PAC"/>
    <property type="match status" value="4"/>
</dbReference>
<dbReference type="SUPFAM" id="SSF52172">
    <property type="entry name" value="CheY-like"/>
    <property type="match status" value="1"/>
</dbReference>
<dbReference type="GO" id="GO:0000155">
    <property type="term" value="F:phosphorelay sensor kinase activity"/>
    <property type="evidence" value="ECO:0007669"/>
    <property type="project" value="InterPro"/>
</dbReference>
<reference evidence="28 29" key="1">
    <citation type="submission" date="2016-12" db="EMBL/GenBank/DDBJ databases">
        <authorList>
            <person name="Song W.-J."/>
            <person name="Kurnit D.M."/>
        </authorList>
    </citation>
    <scope>NUCLEOTIDE SEQUENCE [LARGE SCALE GENOMIC DNA]</scope>
    <source>
        <strain evidence="28 29">DSM 12503</strain>
    </source>
</reference>
<dbReference type="InterPro" id="IPR008207">
    <property type="entry name" value="Sig_transdc_His_kin_Hpt_dom"/>
</dbReference>
<dbReference type="Gene3D" id="3.40.50.2300">
    <property type="match status" value="1"/>
</dbReference>
<accession>A0A1M7YKX7</accession>
<keyword evidence="15" id="KW-0472">Membrane</keyword>
<evidence type="ECO:0000259" key="25">
    <source>
        <dbReference type="PROSITE" id="PS50112"/>
    </source>
</evidence>
<keyword evidence="9" id="KW-0812">Transmembrane</keyword>
<evidence type="ECO:0000256" key="9">
    <source>
        <dbReference type="ARBA" id="ARBA00022692"/>
    </source>
</evidence>
<dbReference type="InterPro" id="IPR001789">
    <property type="entry name" value="Sig_transdc_resp-reg_receiver"/>
</dbReference>
<dbReference type="InterPro" id="IPR011006">
    <property type="entry name" value="CheY-like_superfamily"/>
</dbReference>
<feature type="modified residue" description="4-aspartylphosphate" evidence="21">
    <location>
        <position position="835"/>
    </location>
</feature>
<keyword evidence="8" id="KW-0808">Transferase</keyword>
<comment type="function">
    <text evidence="16">May play the central regulatory role in sporulation. It may be an element of the effector pathway responsible for the activation of sporulation genes in response to nutritional stress. Spo0A may act in concert with spo0H (a sigma factor) to control the expression of some genes that are critical to the sporulation process.</text>
</comment>
<comment type="similarity">
    <text evidence="3">In the N-terminal section; belongs to the phytochrome family.</text>
</comment>
<evidence type="ECO:0000256" key="18">
    <source>
        <dbReference type="ARBA" id="ARBA00068150"/>
    </source>
</evidence>
<dbReference type="SUPFAM" id="SSF55874">
    <property type="entry name" value="ATPase domain of HSP90 chaperone/DNA topoisomerase II/histidine kinase"/>
    <property type="match status" value="1"/>
</dbReference>
<sequence>MYESMMSDEAVALAQATLSSIGEGVVSTNMEQKIIYMNEAAESILEIKAEEARGKDFGQVVSLWDARSGTRVESPIGEVLSGEKIKGLKNNTVLRTGSNNEKYISATFTPIVDQNSAIRGAVVTFRDITRLKKLEIENLNEKNNLKMIFDYADVGMVTIDREYTITQINDTALQYLNRSREEIIGNPFTDSFPCTDSVINNFRCGKGPLCKNCKFCKAVSLAFGQDIKSGNIEQQKTPSCSGNQSEYWFRISVAPISFNFAKYSLITLTDITESKNKEKTIIEARDSCRNILDQIPSFIWQTDSKLACTYANKVWLDFYGKSLEEALGFGWYESIHPEDLQKYVTIREKAMKSQEYFQSEIRIRRKDGAYDWCIVAHAPYYNLQGELKGYLASILNIQKRREAEERLERYRTIFISARDIVVMMEPDGTILEASKSALEAYGYTKEELTGMSIGNIWLDSHLARERLNKSRQKEIFLEAVHKRKDGSIFETEVSTQLVNIGEKMILFSIIRDITERKRTEREIRISQERAEAANQAKSEFLANMSHEIRTPINGMTGMIDLTLLTELNDEQKENLITAKACAGSLLNIINDVLDFSKMEAGKMSIEYKDFDIKEMMQELVKLYTVRVEEKGLSLKYSLQEDIPTYLNGDLGHLRQIIDNLMSNAVKFTNKGYVSLEISKTGEVQGMIELLFRISDTGIGIAENNLSSLFTSFHQVEHSFTKKYGGTGLGLAIAKRLIEIMGGTIEVESKEGEGSSFFFRLKFREGIPVASTKRNIPEMRKTDNPLNILLVEDDEINQMVTTNMLKKRGHKVELARNGKEAVGMFRDKKYDIILMDIQMPEMNGFEATQKIRQMERDGKHIPIVVLTAYALEGDKERFLQMGIDGYLPKPVNMDMLFNMIEKNSYPEGVYLDKNGEIKYLTRIEKEKSSPKTEELLKELSGNIKELGKAIEGWDFEVTEKMAHQIKEQAIKAGLDVLKDICFKTELSARKEEMEKVKKNYQKMKEELTIIREQLG</sequence>
<evidence type="ECO:0000256" key="3">
    <source>
        <dbReference type="ARBA" id="ARBA00006402"/>
    </source>
</evidence>
<evidence type="ECO:0000256" key="16">
    <source>
        <dbReference type="ARBA" id="ARBA00024867"/>
    </source>
</evidence>
<dbReference type="Gene3D" id="3.30.565.10">
    <property type="entry name" value="Histidine kinase-like ATPase, C-terminal domain"/>
    <property type="match status" value="1"/>
</dbReference>
<dbReference type="SMART" id="SM00388">
    <property type="entry name" value="HisKA"/>
    <property type="match status" value="1"/>
</dbReference>
<dbReference type="Gene3D" id="1.20.120.160">
    <property type="entry name" value="HPT domain"/>
    <property type="match status" value="1"/>
</dbReference>
<dbReference type="EC" id="2.7.13.3" evidence="4"/>
<keyword evidence="6" id="KW-1003">Cell membrane</keyword>
<dbReference type="PROSITE" id="PS50113">
    <property type="entry name" value="PAC"/>
    <property type="match status" value="2"/>
</dbReference>
<evidence type="ECO:0000256" key="7">
    <source>
        <dbReference type="ARBA" id="ARBA00022553"/>
    </source>
</evidence>
<evidence type="ECO:0000256" key="5">
    <source>
        <dbReference type="ARBA" id="ARBA00018672"/>
    </source>
</evidence>
<evidence type="ECO:0000256" key="10">
    <source>
        <dbReference type="ARBA" id="ARBA00022741"/>
    </source>
</evidence>
<dbReference type="PROSITE" id="PS50109">
    <property type="entry name" value="HIS_KIN"/>
    <property type="match status" value="1"/>
</dbReference>
<dbReference type="SMART" id="SM00387">
    <property type="entry name" value="HATPase_c"/>
    <property type="match status" value="1"/>
</dbReference>
<dbReference type="InterPro" id="IPR036890">
    <property type="entry name" value="HATPase_C_sf"/>
</dbReference>
<dbReference type="CDD" id="cd17546">
    <property type="entry name" value="REC_hyHK_CKI1_RcsC-like"/>
    <property type="match status" value="1"/>
</dbReference>
<evidence type="ECO:0000256" key="1">
    <source>
        <dbReference type="ARBA" id="ARBA00000085"/>
    </source>
</evidence>
<dbReference type="PANTHER" id="PTHR45339:SF1">
    <property type="entry name" value="HYBRID SIGNAL TRANSDUCTION HISTIDINE KINASE J"/>
    <property type="match status" value="1"/>
</dbReference>
<dbReference type="Pfam" id="PF08448">
    <property type="entry name" value="PAS_4"/>
    <property type="match status" value="1"/>
</dbReference>
<dbReference type="InterPro" id="IPR035965">
    <property type="entry name" value="PAS-like_dom_sf"/>
</dbReference>
<dbReference type="SMART" id="SM00448">
    <property type="entry name" value="REC"/>
    <property type="match status" value="1"/>
</dbReference>
<dbReference type="InterPro" id="IPR003594">
    <property type="entry name" value="HATPase_dom"/>
</dbReference>
<feature type="domain" description="PAS" evidence="25">
    <location>
        <begin position="284"/>
        <end position="354"/>
    </location>
</feature>
<keyword evidence="11" id="KW-0418">Kinase</keyword>
<dbReference type="OrthoDB" id="9813048at2"/>
<dbReference type="PRINTS" id="PR00344">
    <property type="entry name" value="BCTRLSENSOR"/>
</dbReference>
<keyword evidence="29" id="KW-1185">Reference proteome</keyword>
<evidence type="ECO:0000313" key="29">
    <source>
        <dbReference type="Proteomes" id="UP000184612"/>
    </source>
</evidence>
<comment type="subunit">
    <text evidence="17">At low DSF concentrations, interacts with RpfF.</text>
</comment>
<dbReference type="InterPro" id="IPR013656">
    <property type="entry name" value="PAS_4"/>
</dbReference>
<gene>
    <name evidence="28" type="ORF">SAMN02745217_04033</name>
</gene>
<dbReference type="FunFam" id="3.30.565.10:FF:000010">
    <property type="entry name" value="Sensor histidine kinase RcsC"/>
    <property type="match status" value="1"/>
</dbReference>
<dbReference type="SUPFAM" id="SSF47226">
    <property type="entry name" value="Histidine-containing phosphotransfer domain, HPT domain"/>
    <property type="match status" value="1"/>
</dbReference>
<name>A0A1M7YKX7_9FIRM</name>
<dbReference type="InterPro" id="IPR005467">
    <property type="entry name" value="His_kinase_dom"/>
</dbReference>
<dbReference type="PROSITE" id="PS50112">
    <property type="entry name" value="PAS"/>
    <property type="match status" value="4"/>
</dbReference>
<keyword evidence="22" id="KW-0175">Coiled coil</keyword>
<dbReference type="SMART" id="SM00091">
    <property type="entry name" value="PAS"/>
    <property type="match status" value="4"/>
</dbReference>
<feature type="domain" description="Response regulatory" evidence="24">
    <location>
        <begin position="786"/>
        <end position="903"/>
    </location>
</feature>
<keyword evidence="12" id="KW-0067">ATP-binding</keyword>
<dbReference type="Pfam" id="PF00072">
    <property type="entry name" value="Response_reg"/>
    <property type="match status" value="1"/>
</dbReference>
<dbReference type="InterPro" id="IPR001610">
    <property type="entry name" value="PAC"/>
</dbReference>
<evidence type="ECO:0000256" key="22">
    <source>
        <dbReference type="SAM" id="Coils"/>
    </source>
</evidence>
<evidence type="ECO:0000256" key="17">
    <source>
        <dbReference type="ARBA" id="ARBA00064003"/>
    </source>
</evidence>
<evidence type="ECO:0000256" key="13">
    <source>
        <dbReference type="ARBA" id="ARBA00022989"/>
    </source>
</evidence>
<organism evidence="28 29">
    <name type="scientific">Anaerocolumna xylanovorans DSM 12503</name>
    <dbReference type="NCBI Taxonomy" id="1121345"/>
    <lineage>
        <taxon>Bacteria</taxon>
        <taxon>Bacillati</taxon>
        <taxon>Bacillota</taxon>
        <taxon>Clostridia</taxon>
        <taxon>Lachnospirales</taxon>
        <taxon>Lachnospiraceae</taxon>
        <taxon>Anaerocolumna</taxon>
    </lineage>
</organism>
<evidence type="ECO:0000313" key="28">
    <source>
        <dbReference type="EMBL" id="SHO53273.1"/>
    </source>
</evidence>
<feature type="domain" description="PAC" evidence="26">
    <location>
        <begin position="357"/>
        <end position="409"/>
    </location>
</feature>
<protein>
    <recommendedName>
        <fullName evidence="19">Circadian input-output histidine kinase CikA</fullName>
        <ecNumber evidence="4">2.7.13.3</ecNumber>
    </recommendedName>
    <alternativeName>
        <fullName evidence="18">Sensory/regulatory protein RpfC</fullName>
    </alternativeName>
    <alternativeName>
        <fullName evidence="5">Stage 0 sporulation protein A homolog</fullName>
    </alternativeName>
</protein>
<dbReference type="PANTHER" id="PTHR45339">
    <property type="entry name" value="HYBRID SIGNAL TRANSDUCTION HISTIDINE KINASE J"/>
    <property type="match status" value="1"/>
</dbReference>
<evidence type="ECO:0000256" key="11">
    <source>
        <dbReference type="ARBA" id="ARBA00022777"/>
    </source>
</evidence>
<keyword evidence="13" id="KW-1133">Transmembrane helix</keyword>
<dbReference type="Gene3D" id="3.30.450.20">
    <property type="entry name" value="PAS domain"/>
    <property type="match status" value="4"/>
</dbReference>
<feature type="domain" description="PAS" evidence="25">
    <location>
        <begin position="10"/>
        <end position="83"/>
    </location>
</feature>
<dbReference type="InterPro" id="IPR004358">
    <property type="entry name" value="Sig_transdc_His_kin-like_C"/>
</dbReference>
<dbReference type="Gene3D" id="1.10.287.130">
    <property type="match status" value="1"/>
</dbReference>
<dbReference type="InterPro" id="IPR013655">
    <property type="entry name" value="PAS_fold_3"/>
</dbReference>
<feature type="domain" description="HPt" evidence="27">
    <location>
        <begin position="923"/>
        <end position="1014"/>
    </location>
</feature>
<dbReference type="InterPro" id="IPR036641">
    <property type="entry name" value="HPT_dom_sf"/>
</dbReference>
<dbReference type="NCBIfam" id="TIGR00229">
    <property type="entry name" value="sensory_box"/>
    <property type="match status" value="3"/>
</dbReference>
<comment type="subcellular location">
    <subcellularLocation>
        <location evidence="2">Cell membrane</location>
        <topology evidence="2">Multi-pass membrane protein</topology>
    </subcellularLocation>
</comment>